<evidence type="ECO:0000313" key="3">
    <source>
        <dbReference type="Proteomes" id="UP001243330"/>
    </source>
</evidence>
<dbReference type="AlphaFoldDB" id="A0AAD9A6K0"/>
<feature type="compositionally biased region" description="Polar residues" evidence="1">
    <location>
        <begin position="151"/>
        <end position="164"/>
    </location>
</feature>
<name>A0AAD9A6K0_9PEZI</name>
<dbReference type="Proteomes" id="UP001243330">
    <property type="component" value="Unassembled WGS sequence"/>
</dbReference>
<dbReference type="EMBL" id="JAQOWY010000415">
    <property type="protein sequence ID" value="KAK1842411.1"/>
    <property type="molecule type" value="Genomic_DNA"/>
</dbReference>
<reference evidence="2" key="1">
    <citation type="submission" date="2023-01" db="EMBL/GenBank/DDBJ databases">
        <title>Colletotrichum chrysophilum M932 genome sequence.</title>
        <authorList>
            <person name="Baroncelli R."/>
        </authorList>
    </citation>
    <scope>NUCLEOTIDE SEQUENCE</scope>
    <source>
        <strain evidence="2">M932</strain>
    </source>
</reference>
<keyword evidence="3" id="KW-1185">Reference proteome</keyword>
<accession>A0AAD9A6K0</accession>
<feature type="region of interest" description="Disordered" evidence="1">
    <location>
        <begin position="131"/>
        <end position="220"/>
    </location>
</feature>
<feature type="compositionally biased region" description="Basic and acidic residues" evidence="1">
    <location>
        <begin position="169"/>
        <end position="186"/>
    </location>
</feature>
<evidence type="ECO:0000256" key="1">
    <source>
        <dbReference type="SAM" id="MobiDB-lite"/>
    </source>
</evidence>
<gene>
    <name evidence="2" type="ORF">CCHR01_14952</name>
</gene>
<comment type="caution">
    <text evidence="2">The sequence shown here is derived from an EMBL/GenBank/DDBJ whole genome shotgun (WGS) entry which is preliminary data.</text>
</comment>
<protein>
    <submittedName>
        <fullName evidence="2">Uncharacterized protein</fullName>
    </submittedName>
</protein>
<feature type="compositionally biased region" description="Basic and acidic residues" evidence="1">
    <location>
        <begin position="208"/>
        <end position="220"/>
    </location>
</feature>
<organism evidence="2 3">
    <name type="scientific">Colletotrichum chrysophilum</name>
    <dbReference type="NCBI Taxonomy" id="1836956"/>
    <lineage>
        <taxon>Eukaryota</taxon>
        <taxon>Fungi</taxon>
        <taxon>Dikarya</taxon>
        <taxon>Ascomycota</taxon>
        <taxon>Pezizomycotina</taxon>
        <taxon>Sordariomycetes</taxon>
        <taxon>Hypocreomycetidae</taxon>
        <taxon>Glomerellales</taxon>
        <taxon>Glomerellaceae</taxon>
        <taxon>Colletotrichum</taxon>
        <taxon>Colletotrichum gloeosporioides species complex</taxon>
    </lineage>
</organism>
<sequence length="220" mass="25009">MTVCRLPISIFAIDNTESQKPIPFCVHTRSVILAFLAENNISRTGLCTRADGRSIAASLFHLCNLDHGHQLIGYVSEQFIAVVFELLKLAEDQGHFVGAVWRQDVMQWGPDSFAGWLRVHCHVRNHWEPQMTQSPTRVRQTYPAHPESLSRRGQASRSNASNQDAVLDEILKETDRYRPRARPDRGIRRRHSTSTAVSKPPTLKKARRSGDFESISEVKR</sequence>
<evidence type="ECO:0000313" key="2">
    <source>
        <dbReference type="EMBL" id="KAK1842411.1"/>
    </source>
</evidence>
<proteinExistence type="predicted"/>